<proteinExistence type="predicted"/>
<dbReference type="EMBL" id="QJSX01000037">
    <property type="protein sequence ID" value="PYE47918.1"/>
    <property type="molecule type" value="Genomic_DNA"/>
</dbReference>
<organism evidence="1 3">
    <name type="scientific">Deinococcus yavapaiensis KR-236</name>
    <dbReference type="NCBI Taxonomy" id="694435"/>
    <lineage>
        <taxon>Bacteria</taxon>
        <taxon>Thermotogati</taxon>
        <taxon>Deinococcota</taxon>
        <taxon>Deinococci</taxon>
        <taxon>Deinococcales</taxon>
        <taxon>Deinococcaceae</taxon>
        <taxon>Deinococcus</taxon>
    </lineage>
</organism>
<evidence type="ECO:0000313" key="1">
    <source>
        <dbReference type="EMBL" id="PYE47918.1"/>
    </source>
</evidence>
<feature type="non-terminal residue" evidence="1">
    <location>
        <position position="29"/>
    </location>
</feature>
<evidence type="ECO:0000313" key="2">
    <source>
        <dbReference type="EMBL" id="PYE50482.1"/>
    </source>
</evidence>
<gene>
    <name evidence="2" type="ORF">DES52_11899</name>
    <name evidence="1" type="ORF">DES52_1371</name>
</gene>
<name>A0A318RZW6_9DEIO</name>
<keyword evidence="3" id="KW-1185">Reference proteome</keyword>
<dbReference type="Proteomes" id="UP000248326">
    <property type="component" value="Unassembled WGS sequence"/>
</dbReference>
<dbReference type="EMBL" id="QJSX01000018">
    <property type="protein sequence ID" value="PYE50482.1"/>
    <property type="molecule type" value="Genomic_DNA"/>
</dbReference>
<sequence>MTLDVYRGDLLARAATFTALHDDELRRRA</sequence>
<accession>A0A318RZW6</accession>
<dbReference type="AlphaFoldDB" id="A0A318RZW6"/>
<reference evidence="1 3" key="1">
    <citation type="submission" date="2018-06" db="EMBL/GenBank/DDBJ databases">
        <title>Genomic Encyclopedia of Type Strains, Phase IV (KMG-IV): sequencing the most valuable type-strain genomes for metagenomic binning, comparative biology and taxonomic classification.</title>
        <authorList>
            <person name="Goeker M."/>
        </authorList>
    </citation>
    <scope>NUCLEOTIDE SEQUENCE [LARGE SCALE GENOMIC DNA]</scope>
    <source>
        <strain evidence="1 3">DSM 18048</strain>
    </source>
</reference>
<comment type="caution">
    <text evidence="1">The sequence shown here is derived from an EMBL/GenBank/DDBJ whole genome shotgun (WGS) entry which is preliminary data.</text>
</comment>
<evidence type="ECO:0000313" key="3">
    <source>
        <dbReference type="Proteomes" id="UP000248326"/>
    </source>
</evidence>
<protein>
    <submittedName>
        <fullName evidence="1">Uncharacterized protein</fullName>
    </submittedName>
</protein>